<keyword evidence="2" id="KW-1185">Reference proteome</keyword>
<proteinExistence type="predicted"/>
<dbReference type="Proteomes" id="UP000789396">
    <property type="component" value="Unassembled WGS sequence"/>
</dbReference>
<sequence>CANGDFWTVYACRLMKHNKSSTRKDGISANKRRNTSIRIEGICEAKIKITHIIATQTVRIEYFKNTPHHSHLIEDSDLIKTPEVIWQIVAQEASKPYAPISIVMTVKELAQKSNLGALAQYLTRKDVANIQQKQRKQQNTCSSGDNNFENEFQRAL</sequence>
<dbReference type="AlphaFoldDB" id="A0A9N9HGV0"/>
<dbReference type="OrthoDB" id="5330842at2759"/>
<feature type="non-terminal residue" evidence="1">
    <location>
        <position position="1"/>
    </location>
</feature>
<protein>
    <submittedName>
        <fullName evidence="1">14436_t:CDS:1</fullName>
    </submittedName>
</protein>
<dbReference type="EMBL" id="CAJVPZ010018689">
    <property type="protein sequence ID" value="CAG8689664.1"/>
    <property type="molecule type" value="Genomic_DNA"/>
</dbReference>
<evidence type="ECO:0000313" key="1">
    <source>
        <dbReference type="EMBL" id="CAG8689664.1"/>
    </source>
</evidence>
<feature type="non-terminal residue" evidence="1">
    <location>
        <position position="156"/>
    </location>
</feature>
<evidence type="ECO:0000313" key="2">
    <source>
        <dbReference type="Proteomes" id="UP000789396"/>
    </source>
</evidence>
<reference evidence="1" key="1">
    <citation type="submission" date="2021-06" db="EMBL/GenBank/DDBJ databases">
        <authorList>
            <person name="Kallberg Y."/>
            <person name="Tangrot J."/>
            <person name="Rosling A."/>
        </authorList>
    </citation>
    <scope>NUCLEOTIDE SEQUENCE</scope>
    <source>
        <strain evidence="1">IN212</strain>
    </source>
</reference>
<organism evidence="1 2">
    <name type="scientific">Racocetra fulgida</name>
    <dbReference type="NCBI Taxonomy" id="60492"/>
    <lineage>
        <taxon>Eukaryota</taxon>
        <taxon>Fungi</taxon>
        <taxon>Fungi incertae sedis</taxon>
        <taxon>Mucoromycota</taxon>
        <taxon>Glomeromycotina</taxon>
        <taxon>Glomeromycetes</taxon>
        <taxon>Diversisporales</taxon>
        <taxon>Gigasporaceae</taxon>
        <taxon>Racocetra</taxon>
    </lineage>
</organism>
<accession>A0A9N9HGV0</accession>
<name>A0A9N9HGV0_9GLOM</name>
<comment type="caution">
    <text evidence="1">The sequence shown here is derived from an EMBL/GenBank/DDBJ whole genome shotgun (WGS) entry which is preliminary data.</text>
</comment>
<gene>
    <name evidence="1" type="ORF">RFULGI_LOCUS9942</name>
</gene>